<dbReference type="PRINTS" id="PR00119">
    <property type="entry name" value="CATATPASE"/>
</dbReference>
<protein>
    <submittedName>
        <fullName evidence="14">Uncharacterized protein</fullName>
    </submittedName>
</protein>
<evidence type="ECO:0000256" key="6">
    <source>
        <dbReference type="ARBA" id="ARBA00022842"/>
    </source>
</evidence>
<dbReference type="NCBIfam" id="TIGR01494">
    <property type="entry name" value="ATPase_P-type"/>
    <property type="match status" value="2"/>
</dbReference>
<dbReference type="GO" id="GO:0005524">
    <property type="term" value="F:ATP binding"/>
    <property type="evidence" value="ECO:0007669"/>
    <property type="project" value="UniProtKB-KW"/>
</dbReference>
<dbReference type="SFLD" id="SFLDF00027">
    <property type="entry name" value="p-type_atpase"/>
    <property type="match status" value="1"/>
</dbReference>
<evidence type="ECO:0000256" key="7">
    <source>
        <dbReference type="ARBA" id="ARBA00022967"/>
    </source>
</evidence>
<keyword evidence="6" id="KW-0460">Magnesium</keyword>
<dbReference type="SUPFAM" id="SSF81665">
    <property type="entry name" value="Calcium ATPase, transmembrane domain M"/>
    <property type="match status" value="1"/>
</dbReference>
<dbReference type="GO" id="GO:0005388">
    <property type="term" value="F:P-type calcium transporter activity"/>
    <property type="evidence" value="ECO:0007669"/>
    <property type="project" value="TreeGrafter"/>
</dbReference>
<dbReference type="Gene3D" id="1.20.1110.10">
    <property type="entry name" value="Calcium-transporting ATPase, transmembrane domain"/>
    <property type="match status" value="2"/>
</dbReference>
<evidence type="ECO:0000256" key="1">
    <source>
        <dbReference type="ARBA" id="ARBA00004651"/>
    </source>
</evidence>
<keyword evidence="7" id="KW-1278">Translocase</keyword>
<name>A0A291RNK9_9NOCA</name>
<dbReference type="PANTHER" id="PTHR24093">
    <property type="entry name" value="CATION TRANSPORTING ATPASE"/>
    <property type="match status" value="1"/>
</dbReference>
<feature type="domain" description="Cation-transporting P-type ATPase C-terminal" evidence="13">
    <location>
        <begin position="1381"/>
        <end position="1492"/>
    </location>
</feature>
<dbReference type="EMBL" id="CP023778">
    <property type="protein sequence ID" value="ATL68774.1"/>
    <property type="molecule type" value="Genomic_DNA"/>
</dbReference>
<dbReference type="Pfam" id="PF13246">
    <property type="entry name" value="Cation_ATPase"/>
    <property type="match status" value="1"/>
</dbReference>
<evidence type="ECO:0000256" key="11">
    <source>
        <dbReference type="SAM" id="Phobius"/>
    </source>
</evidence>
<organism evidence="14 15">
    <name type="scientific">Nocardia terpenica</name>
    <dbReference type="NCBI Taxonomy" id="455432"/>
    <lineage>
        <taxon>Bacteria</taxon>
        <taxon>Bacillati</taxon>
        <taxon>Actinomycetota</taxon>
        <taxon>Actinomycetes</taxon>
        <taxon>Mycobacteriales</taxon>
        <taxon>Nocardiaceae</taxon>
        <taxon>Nocardia</taxon>
    </lineage>
</organism>
<evidence type="ECO:0000256" key="2">
    <source>
        <dbReference type="ARBA" id="ARBA00022692"/>
    </source>
</evidence>
<evidence type="ECO:0000259" key="12">
    <source>
        <dbReference type="Pfam" id="PF00122"/>
    </source>
</evidence>
<dbReference type="SFLD" id="SFLDG00002">
    <property type="entry name" value="C1.7:_P-type_atpase_like"/>
    <property type="match status" value="1"/>
</dbReference>
<dbReference type="PRINTS" id="PR00120">
    <property type="entry name" value="HATPASE"/>
</dbReference>
<sequence length="1498" mass="157603">MVGAASRVLRSGAGLMADAAVSLVVDSAALPVRAAEAGVRSARSRWDAASVTVEQLRRELGALADPQLHRERRVATVGEHTLIEVHGLASARGTDVATAVQQQLGRCDGVRDWQINAVTGHVTVALDEDADSDCAITAVEEAERDTGVDELDWDPAATHPADLEPVLSAAISLTADVAGAMLAAAGALVPKQRGPLEFVAAAAALADTQPRVRDVLEARIGRPRTDLLLTAANAIGQTAGEDVGSLLTDAALRTLILAEAGARHLGWRRWEAELVHRRDRQIVEPLPVEARPLDLPPGPVERSADEATTGALAGMITAVIGRGFDDAASALALGAPKAARTSRECYAAVAAIQLSNAGVVTLDPSVWRRLDRLDVLVADEETLLGERRLVLDADTVEGGWPVARVWSAGQHALSRYASNSGADSDDSARIRLHPAPGKRQRVPSWRKVSVSGQVVGRVLVGHELDSRTPAVLTAARRAGLRVVLLGRDNSTQLRSLADEFVQSGRSVRHLVRNLQREGHTVAMLSTRAHRALAAADAGIGLIGPGTRHIPWSADALCRDLDQVHRLLAMIEPARRASERGRVLALSACALGGLLFVTAPRRRGRWPVTAAQFAGLLSGAASAWRAGRTELETTRTPLLPWHAMESEDVLALLPDPGPPAPPPDHRPGTVLDRLAHTLAPTTHFAAQLRQELTDPLTPVLAVGAAASAILGSPTDAILVGSVMTVNATASALQRQRAETALGRLLRAEVITGRRVDRAARAGVIEEDDEERVPAARLRVGDLIVLRAGDVVPVDARLLHVEDLEIDESALTGESVTVDKHPAPTPGADLGDRHCMVFEGSTVVNGCALAVVVAVGGETEIQRAAASAVPPSLGGVQAQLRHLTERALPLTVAGGSAVTALSWLRSRRLRDAITGGVAVATAAVPEGLPLVATVAQLAAARRLSRRGVLVRSSRTVEALGRVDTICFDKTGTLTRGRLQLTALADLTRQWSPHDDDPHARHLLREAARACPDPDGPVVHATDRAVLDAAHSMLPDDERWSTVEEIPFESDRGYAATLGRVPRRLRLVVKGAPEVVLARCTRRQRADESGIPMSDNDRARAERVVHDLADQGLRVLVVARRELRRTPEDIEDAVEHLTLVGFIGLADAPRPQAAPLVNALRHNNIDVRIITGDHPVTAAAIARQLGIDAETVTTGSDLDNLDDTAQAELVARSRVCARVGPRQKVRIVTALQRAGRVVAMAGDGGNDAAAIRTADIGIGIAARGSTAARNAADLVLTDPDPIALLAALTEGRGMWQRITDAVGVLVGGNAGEVAFTVLGTALSGRAPLGTRQFLLVNMLTDMFPAMAVALSPDDRSAATGADDHDGRAAELATELAARPPADLGADLFRAIAIRATVTTIGATTAWTIGRYTGTTRRAATIGLVALIGTQLGQTLLAGYRSPLVWVTTAASGAVLAAVVMTPGVCTYFGCRPLGPVGWTIAGTSSALATGVGALYSIRDDG</sequence>
<feature type="transmembrane region" description="Helical" evidence="11">
    <location>
        <begin position="1473"/>
        <end position="1494"/>
    </location>
</feature>
<evidence type="ECO:0000313" key="15">
    <source>
        <dbReference type="Proteomes" id="UP000221961"/>
    </source>
</evidence>
<feature type="transmembrane region" description="Helical" evidence="11">
    <location>
        <begin position="1440"/>
        <end position="1466"/>
    </location>
</feature>
<dbReference type="Pfam" id="PF00689">
    <property type="entry name" value="Cation_ATPase_C"/>
    <property type="match status" value="1"/>
</dbReference>
<dbReference type="KEGG" id="ntp:CRH09_23875"/>
<dbReference type="InterPro" id="IPR001757">
    <property type="entry name" value="P_typ_ATPase"/>
</dbReference>
<dbReference type="InterPro" id="IPR008250">
    <property type="entry name" value="ATPase_P-typ_transduc_dom_A_sf"/>
</dbReference>
<dbReference type="InterPro" id="IPR059000">
    <property type="entry name" value="ATPase_P-type_domA"/>
</dbReference>
<evidence type="ECO:0000256" key="8">
    <source>
        <dbReference type="ARBA" id="ARBA00022989"/>
    </source>
</evidence>
<dbReference type="InterPro" id="IPR023298">
    <property type="entry name" value="ATPase_P-typ_TM_dom_sf"/>
</dbReference>
<dbReference type="Gene3D" id="2.70.150.10">
    <property type="entry name" value="Calcium-transporting ATPase, cytoplasmic transduction domain A"/>
    <property type="match status" value="1"/>
</dbReference>
<evidence type="ECO:0000256" key="9">
    <source>
        <dbReference type="ARBA" id="ARBA00023136"/>
    </source>
</evidence>
<dbReference type="Gene3D" id="3.40.50.1000">
    <property type="entry name" value="HAD superfamily/HAD-like"/>
    <property type="match status" value="3"/>
</dbReference>
<dbReference type="GO" id="GO:0005886">
    <property type="term" value="C:plasma membrane"/>
    <property type="evidence" value="ECO:0007669"/>
    <property type="project" value="UniProtKB-SubCell"/>
</dbReference>
<accession>A0A291RNK9</accession>
<comment type="subcellular location">
    <subcellularLocation>
        <location evidence="1">Cell membrane</location>
        <topology evidence="1">Multi-pass membrane protein</topology>
    </subcellularLocation>
</comment>
<evidence type="ECO:0000256" key="5">
    <source>
        <dbReference type="ARBA" id="ARBA00022840"/>
    </source>
</evidence>
<dbReference type="InterPro" id="IPR006068">
    <property type="entry name" value="ATPase_P-typ_cation-transptr_C"/>
</dbReference>
<keyword evidence="5" id="KW-0067">ATP-binding</keyword>
<reference evidence="14 15" key="1">
    <citation type="submission" date="2017-10" db="EMBL/GenBank/DDBJ databases">
        <title>Comparative genomics between pathogenic Norcardia.</title>
        <authorList>
            <person name="Zeng L."/>
        </authorList>
    </citation>
    <scope>NUCLEOTIDE SEQUENCE [LARGE SCALE GENOMIC DNA]</scope>
    <source>
        <strain evidence="14 15">NC_YFY_NT001</strain>
    </source>
</reference>
<dbReference type="PROSITE" id="PS00154">
    <property type="entry name" value="ATPASE_E1_E2"/>
    <property type="match status" value="1"/>
</dbReference>
<dbReference type="InterPro" id="IPR018303">
    <property type="entry name" value="ATPase_P-typ_P_site"/>
</dbReference>
<evidence type="ECO:0000256" key="4">
    <source>
        <dbReference type="ARBA" id="ARBA00022741"/>
    </source>
</evidence>
<keyword evidence="2 11" id="KW-0812">Transmembrane</keyword>
<evidence type="ECO:0000256" key="10">
    <source>
        <dbReference type="ARBA" id="ARBA00049360"/>
    </source>
</evidence>
<dbReference type="GO" id="GO:0016887">
    <property type="term" value="F:ATP hydrolysis activity"/>
    <property type="evidence" value="ECO:0007669"/>
    <property type="project" value="InterPro"/>
</dbReference>
<dbReference type="SUPFAM" id="SSF81653">
    <property type="entry name" value="Calcium ATPase, transduction domain A"/>
    <property type="match status" value="1"/>
</dbReference>
<comment type="catalytic activity">
    <reaction evidence="10">
        <text>ATP + H2O = ADP + phosphate + H(+)</text>
        <dbReference type="Rhea" id="RHEA:13065"/>
        <dbReference type="ChEBI" id="CHEBI:15377"/>
        <dbReference type="ChEBI" id="CHEBI:15378"/>
        <dbReference type="ChEBI" id="CHEBI:30616"/>
        <dbReference type="ChEBI" id="CHEBI:43474"/>
        <dbReference type="ChEBI" id="CHEBI:456216"/>
    </reaction>
</comment>
<dbReference type="InterPro" id="IPR036412">
    <property type="entry name" value="HAD-like_sf"/>
</dbReference>
<dbReference type="SUPFAM" id="SSF56784">
    <property type="entry name" value="HAD-like"/>
    <property type="match status" value="1"/>
</dbReference>
<dbReference type="GO" id="GO:0046872">
    <property type="term" value="F:metal ion binding"/>
    <property type="evidence" value="ECO:0007669"/>
    <property type="project" value="UniProtKB-KW"/>
</dbReference>
<keyword evidence="9 11" id="KW-0472">Membrane</keyword>
<dbReference type="SFLD" id="SFLDS00003">
    <property type="entry name" value="Haloacid_Dehalogenase"/>
    <property type="match status" value="1"/>
</dbReference>
<keyword evidence="3" id="KW-0479">Metal-binding</keyword>
<dbReference type="InterPro" id="IPR023299">
    <property type="entry name" value="ATPase_P-typ_cyto_dom_N"/>
</dbReference>
<dbReference type="InterPro" id="IPR044492">
    <property type="entry name" value="P_typ_ATPase_HD_dom"/>
</dbReference>
<evidence type="ECO:0000256" key="3">
    <source>
        <dbReference type="ARBA" id="ARBA00022723"/>
    </source>
</evidence>
<dbReference type="Proteomes" id="UP000221961">
    <property type="component" value="Chromosome"/>
</dbReference>
<keyword evidence="4" id="KW-0547">Nucleotide-binding</keyword>
<dbReference type="Pfam" id="PF00122">
    <property type="entry name" value="E1-E2_ATPase"/>
    <property type="match status" value="1"/>
</dbReference>
<proteinExistence type="predicted"/>
<keyword evidence="8 11" id="KW-1133">Transmembrane helix</keyword>
<gene>
    <name evidence="14" type="ORF">CRH09_23875</name>
</gene>
<evidence type="ECO:0000313" key="14">
    <source>
        <dbReference type="EMBL" id="ATL68774.1"/>
    </source>
</evidence>
<dbReference type="Gene3D" id="3.40.1110.10">
    <property type="entry name" value="Calcium-transporting ATPase, cytoplasmic domain N"/>
    <property type="match status" value="1"/>
</dbReference>
<dbReference type="PANTHER" id="PTHR24093:SF513">
    <property type="entry name" value="CATION-TRANSPORTING ATPASE I-RELATED"/>
    <property type="match status" value="1"/>
</dbReference>
<feature type="domain" description="P-type ATPase A" evidence="12">
    <location>
        <begin position="758"/>
        <end position="864"/>
    </location>
</feature>
<dbReference type="InterPro" id="IPR023214">
    <property type="entry name" value="HAD_sf"/>
</dbReference>
<evidence type="ECO:0000259" key="13">
    <source>
        <dbReference type="Pfam" id="PF00689"/>
    </source>
</evidence>